<name>A0A2T4UVX8_9MICO</name>
<dbReference type="Gene3D" id="3.90.550.10">
    <property type="entry name" value="Spore Coat Polysaccharide Biosynthesis Protein SpsA, Chain A"/>
    <property type="match status" value="1"/>
</dbReference>
<dbReference type="EMBL" id="PZPL01000001">
    <property type="protein sequence ID" value="PTL73675.1"/>
    <property type="molecule type" value="Genomic_DNA"/>
</dbReference>
<reference evidence="2 3" key="1">
    <citation type="submission" date="2018-03" db="EMBL/GenBank/DDBJ databases">
        <title>Bacteriophage NCPPB3778 and a type I-E CRISPR drive the evolution of the US Biological Select Agent, Rathayibacter toxicus.</title>
        <authorList>
            <person name="Davis E.W.II."/>
            <person name="Tabima J.F."/>
            <person name="Weisberg A.J."/>
            <person name="Dantas Lopes L."/>
            <person name="Wiseman M.S."/>
            <person name="Wiseman M.S."/>
            <person name="Pupko T."/>
            <person name="Belcher M.S."/>
            <person name="Sechler A.J."/>
            <person name="Tancos M.A."/>
            <person name="Schroeder B.K."/>
            <person name="Murray T.D."/>
            <person name="Luster D.G."/>
            <person name="Schneider W.L."/>
            <person name="Rogers E."/>
            <person name="Andreote F.D."/>
            <person name="Grunwald N.J."/>
            <person name="Putnam M.L."/>
            <person name="Chang J.H."/>
        </authorList>
    </citation>
    <scope>NUCLEOTIDE SEQUENCE [LARGE SCALE GENOMIC DNA]</scope>
    <source>
        <strain evidence="2 3">DSM 15933</strain>
    </source>
</reference>
<comment type="caution">
    <text evidence="2">The sequence shown here is derived from an EMBL/GenBank/DDBJ whole genome shotgun (WGS) entry which is preliminary data.</text>
</comment>
<dbReference type="SUPFAM" id="SSF53448">
    <property type="entry name" value="Nucleotide-diphospho-sugar transferases"/>
    <property type="match status" value="1"/>
</dbReference>
<dbReference type="Proteomes" id="UP000241085">
    <property type="component" value="Unassembled WGS sequence"/>
</dbReference>
<dbReference type="RefSeq" id="WP_107575054.1">
    <property type="nucleotide sequence ID" value="NZ_PZPL01000001.1"/>
</dbReference>
<dbReference type="AlphaFoldDB" id="A0A2T4UVX8"/>
<dbReference type="Pfam" id="PF12804">
    <property type="entry name" value="NTP_transf_3"/>
    <property type="match status" value="1"/>
</dbReference>
<keyword evidence="3" id="KW-1185">Reference proteome</keyword>
<evidence type="ECO:0000313" key="2">
    <source>
        <dbReference type="EMBL" id="PTL73675.1"/>
    </source>
</evidence>
<dbReference type="PANTHER" id="PTHR43777">
    <property type="entry name" value="MOLYBDENUM COFACTOR CYTIDYLYLTRANSFERASE"/>
    <property type="match status" value="1"/>
</dbReference>
<gene>
    <name evidence="2" type="ORF">C1I63_13060</name>
</gene>
<organism evidence="2 3">
    <name type="scientific">Rathayibacter caricis DSM 15933</name>
    <dbReference type="NCBI Taxonomy" id="1328867"/>
    <lineage>
        <taxon>Bacteria</taxon>
        <taxon>Bacillati</taxon>
        <taxon>Actinomycetota</taxon>
        <taxon>Actinomycetes</taxon>
        <taxon>Micrococcales</taxon>
        <taxon>Microbacteriaceae</taxon>
        <taxon>Rathayibacter</taxon>
    </lineage>
</organism>
<evidence type="ECO:0000313" key="3">
    <source>
        <dbReference type="Proteomes" id="UP000241085"/>
    </source>
</evidence>
<dbReference type="InterPro" id="IPR029044">
    <property type="entry name" value="Nucleotide-diphossugar_trans"/>
</dbReference>
<protein>
    <recommendedName>
        <fullName evidence="1">MobA-like NTP transferase domain-containing protein</fullName>
    </recommendedName>
</protein>
<proteinExistence type="predicted"/>
<dbReference type="InterPro" id="IPR025877">
    <property type="entry name" value="MobA-like_NTP_Trfase"/>
</dbReference>
<dbReference type="GO" id="GO:0016779">
    <property type="term" value="F:nucleotidyltransferase activity"/>
    <property type="evidence" value="ECO:0007669"/>
    <property type="project" value="UniProtKB-ARBA"/>
</dbReference>
<dbReference type="PANTHER" id="PTHR43777:SF1">
    <property type="entry name" value="MOLYBDENUM COFACTOR CYTIDYLYLTRANSFERASE"/>
    <property type="match status" value="1"/>
</dbReference>
<evidence type="ECO:0000259" key="1">
    <source>
        <dbReference type="Pfam" id="PF12804"/>
    </source>
</evidence>
<accession>A0A2T4UVX8</accession>
<sequence>MDAAVVTGIVLAAGAGRRAGGPKALRRGADGTPWVELAVRRLRAVGCGRVLVVLGAGADDARRLVPPETGIVVAEDWADGMSASLRAGLAAATGEAALVTLVDLPEEPTAVGARVLAAAPPGPEALARAVHDGRPGHPVLIGRAHWAAIRAEVHGDSGARDHLEEHGALAVECGDLADGRDHDGPA</sequence>
<feature type="domain" description="MobA-like NTP transferase" evidence="1">
    <location>
        <begin position="8"/>
        <end position="166"/>
    </location>
</feature>